<dbReference type="GO" id="GO:0005975">
    <property type="term" value="P:carbohydrate metabolic process"/>
    <property type="evidence" value="ECO:0007669"/>
    <property type="project" value="InterPro"/>
</dbReference>
<dbReference type="GO" id="GO:0016853">
    <property type="term" value="F:isomerase activity"/>
    <property type="evidence" value="ECO:0007669"/>
    <property type="project" value="UniProtKB-KW"/>
</dbReference>
<dbReference type="OrthoDB" id="618431at2"/>
<evidence type="ECO:0000313" key="4">
    <source>
        <dbReference type="Proteomes" id="UP000441754"/>
    </source>
</evidence>
<reference evidence="3 4" key="1">
    <citation type="journal article" date="2018" name="Antonie Van Leeuwenhoek">
        <title>Larkinella terrae sp. nov., isolated from soil on Jeju Island, South Korea.</title>
        <authorList>
            <person name="Ten L.N."/>
            <person name="Jeon J."/>
            <person name="Park S.J."/>
            <person name="Park S."/>
            <person name="Lee S.Y."/>
            <person name="Kim M.K."/>
            <person name="Jung H.Y."/>
        </authorList>
    </citation>
    <scope>NUCLEOTIDE SEQUENCE [LARGE SCALE GENOMIC DNA]</scope>
    <source>
        <strain evidence="3 4">KCTC 52001</strain>
    </source>
</reference>
<evidence type="ECO:0000313" key="3">
    <source>
        <dbReference type="EMBL" id="MRS61071.1"/>
    </source>
</evidence>
<dbReference type="SUPFAM" id="SSF48208">
    <property type="entry name" value="Six-hairpin glycosidases"/>
    <property type="match status" value="1"/>
</dbReference>
<protein>
    <submittedName>
        <fullName evidence="3">N-acyl-D-glucosamine 2-epimerase</fullName>
    </submittedName>
</protein>
<dbReference type="PANTHER" id="PTHR15108">
    <property type="entry name" value="N-ACYLGLUCOSAMINE-2-EPIMERASE"/>
    <property type="match status" value="1"/>
</dbReference>
<sequence>MQKILMDFSKLAAEYQESLFRTIIPFWTQHSRDTVCGGYFNALTDQGDVFDSDKFIHLQAQQVWAFSFLYNQVDAIPQWLELARHGADFLLKYGQHQNRWLAVVDRRGRPVAPAKTIVPDCTAAMALAQVYQATHDPLFADLARKTILAILTHRQQQRDQWETELGGFRQLKHLSEPMLLLKALLETRPLLEPEFYKQAYEAVLSEIQNEFFDKRITVLRENVLPGGSFCDSAPGRRLHGGYVFETANYLLDAAELTGNRRLAQQAVQMALHLADISWDEPSGGFFQYADLKERPSIYSEWERKLGWVHSEALAVFSRGYMHTRQNDCLKWVRKVHEYTWHHFPDKINKEWFGVLDRKGQPVLSSKATPEKGCYHLVKGLYQTWRALEQLAVLENKNRSAMRPNRPIG</sequence>
<proteinExistence type="inferred from homology"/>
<comment type="similarity">
    <text evidence="1">Belongs to the N-acylglucosamine 2-epimerase family.</text>
</comment>
<dbReference type="RefSeq" id="WP_154174486.1">
    <property type="nucleotide sequence ID" value="NZ_WJXZ01000004.1"/>
</dbReference>
<dbReference type="AlphaFoldDB" id="A0A7K0EHK3"/>
<dbReference type="InterPro" id="IPR008928">
    <property type="entry name" value="6-hairpin_glycosidase_sf"/>
</dbReference>
<dbReference type="InterPro" id="IPR010819">
    <property type="entry name" value="AGE/CE"/>
</dbReference>
<organism evidence="3 4">
    <name type="scientific">Larkinella terrae</name>
    <dbReference type="NCBI Taxonomy" id="2025311"/>
    <lineage>
        <taxon>Bacteria</taxon>
        <taxon>Pseudomonadati</taxon>
        <taxon>Bacteroidota</taxon>
        <taxon>Cytophagia</taxon>
        <taxon>Cytophagales</taxon>
        <taxon>Spirosomataceae</taxon>
        <taxon>Larkinella</taxon>
    </lineage>
</organism>
<accession>A0A7K0EHK3</accession>
<gene>
    <name evidence="3" type="ORF">GJJ30_07190</name>
</gene>
<keyword evidence="4" id="KW-1185">Reference proteome</keyword>
<dbReference type="EMBL" id="WJXZ01000004">
    <property type="protein sequence ID" value="MRS61071.1"/>
    <property type="molecule type" value="Genomic_DNA"/>
</dbReference>
<evidence type="ECO:0000256" key="1">
    <source>
        <dbReference type="ARBA" id="ARBA00008558"/>
    </source>
</evidence>
<dbReference type="Gene3D" id="1.50.10.10">
    <property type="match status" value="1"/>
</dbReference>
<keyword evidence="2" id="KW-0413">Isomerase</keyword>
<comment type="caution">
    <text evidence="3">The sequence shown here is derived from an EMBL/GenBank/DDBJ whole genome shotgun (WGS) entry which is preliminary data.</text>
</comment>
<name>A0A7K0EHK3_9BACT</name>
<dbReference type="InterPro" id="IPR012341">
    <property type="entry name" value="6hp_glycosidase-like_sf"/>
</dbReference>
<evidence type="ECO:0000256" key="2">
    <source>
        <dbReference type="ARBA" id="ARBA00023235"/>
    </source>
</evidence>
<dbReference type="Proteomes" id="UP000441754">
    <property type="component" value="Unassembled WGS sequence"/>
</dbReference>
<dbReference type="Pfam" id="PF07221">
    <property type="entry name" value="GlcNAc_2-epim"/>
    <property type="match status" value="1"/>
</dbReference>